<accession>A9KEI3</accession>
<dbReference type="EMBL" id="CP000733">
    <property type="protein sequence ID" value="ABS77957.1"/>
    <property type="molecule type" value="Genomic_DNA"/>
</dbReference>
<evidence type="ECO:0000313" key="1">
    <source>
        <dbReference type="EMBL" id="ABS77957.1"/>
    </source>
</evidence>
<dbReference type="HOGENOM" id="CLU_217523_0_0_6"/>
<dbReference type="Proteomes" id="UP000008555">
    <property type="component" value="Chromosome"/>
</dbReference>
<dbReference type="KEGG" id="cbd:CBUD_1667"/>
<organism evidence="1 2">
    <name type="scientific">Coxiella burnetii (strain Dugway 5J108-111)</name>
    <dbReference type="NCBI Taxonomy" id="434922"/>
    <lineage>
        <taxon>Bacteria</taxon>
        <taxon>Pseudomonadati</taxon>
        <taxon>Pseudomonadota</taxon>
        <taxon>Gammaproteobacteria</taxon>
        <taxon>Legionellales</taxon>
        <taxon>Coxiellaceae</taxon>
        <taxon>Coxiella</taxon>
    </lineage>
</organism>
<proteinExistence type="predicted"/>
<name>A9KEI3_COXBN</name>
<gene>
    <name evidence="1" type="ordered locus">CBUD_1667</name>
</gene>
<reference evidence="1 2" key="1">
    <citation type="journal article" date="2009" name="Infect. Immun.">
        <title>Comparative genomics reveal extensive transposon-mediated genomic plasticity and diversity among potential effector proteins within the genus Coxiella.</title>
        <authorList>
            <person name="Beare P.A."/>
            <person name="Unsworth N."/>
            <person name="Andoh M."/>
            <person name="Voth D.E."/>
            <person name="Omsland A."/>
            <person name="Gilk S.D."/>
            <person name="Williams K.P."/>
            <person name="Sobral B.W."/>
            <person name="Kupko J.J.III."/>
            <person name="Porcella S.F."/>
            <person name="Samuel J.E."/>
            <person name="Heinzen R.A."/>
        </authorList>
    </citation>
    <scope>NUCLEOTIDE SEQUENCE [LARGE SCALE GENOMIC DNA]</scope>
    <source>
        <strain evidence="1 2">Dugway 5J108-111</strain>
    </source>
</reference>
<evidence type="ECO:0000313" key="2">
    <source>
        <dbReference type="Proteomes" id="UP000008555"/>
    </source>
</evidence>
<sequence>MTFPHVCEKAGFKKIGELCHAFNDKPQVMMRLCVYDLKNQTQGAK</sequence>
<dbReference type="AlphaFoldDB" id="A9KEI3"/>
<protein>
    <submittedName>
        <fullName evidence="1">Acetyltransferase family protein</fullName>
    </submittedName>
</protein>